<reference evidence="1" key="1">
    <citation type="submission" date="2022-03" db="EMBL/GenBank/DDBJ databases">
        <title>Fererhizobium litorale gen. nov., sp. nov., isolated from sandy sediments of the Sea of Japan seashore.</title>
        <authorList>
            <person name="Romanenko L."/>
            <person name="Kurilenko V."/>
            <person name="Otstavnykh N."/>
            <person name="Svetashev V."/>
            <person name="Tekutyeva L."/>
            <person name="Isaeva M."/>
            <person name="Mikhailov V."/>
        </authorList>
    </citation>
    <scope>NUCLEOTIDE SEQUENCE</scope>
    <source>
        <strain evidence="1">KMM 9576</strain>
    </source>
</reference>
<sequence length="175" mass="18755">MSIDTHSPPVAGFLCEAVTTDTVALPCVHGRLTNIRHLRTDDREVGQGHRDDPAVLIGLALASVRQGPLVPAPLTAKLSVLAVHDDAACRLVLDWLRHRNRHLGLLSDELTRSAPAAMSAKTQAVCRSIGERVQAASAKPGHLDGRRRIRTRPRDPVAILETAIIAAETGGRIDG</sequence>
<evidence type="ECO:0000313" key="2">
    <source>
        <dbReference type="Proteomes" id="UP001161580"/>
    </source>
</evidence>
<keyword evidence="2" id="KW-1185">Reference proteome</keyword>
<organism evidence="1 2">
    <name type="scientific">Ferirhizobium litorale</name>
    <dbReference type="NCBI Taxonomy" id="2927786"/>
    <lineage>
        <taxon>Bacteria</taxon>
        <taxon>Pseudomonadati</taxon>
        <taxon>Pseudomonadota</taxon>
        <taxon>Alphaproteobacteria</taxon>
        <taxon>Hyphomicrobiales</taxon>
        <taxon>Rhizobiaceae</taxon>
        <taxon>Ferirhizobium</taxon>
    </lineage>
</organism>
<comment type="caution">
    <text evidence="1">The sequence shown here is derived from an EMBL/GenBank/DDBJ whole genome shotgun (WGS) entry which is preliminary data.</text>
</comment>
<dbReference type="RefSeq" id="WP_311788929.1">
    <property type="nucleotide sequence ID" value="NZ_JALDYY010000021.1"/>
</dbReference>
<protein>
    <submittedName>
        <fullName evidence="1">Uncharacterized protein</fullName>
    </submittedName>
</protein>
<gene>
    <name evidence="1" type="ORF">MRS75_22670</name>
</gene>
<name>A0AAE3U377_9HYPH</name>
<dbReference type="Proteomes" id="UP001161580">
    <property type="component" value="Unassembled WGS sequence"/>
</dbReference>
<dbReference type="AlphaFoldDB" id="A0AAE3U377"/>
<evidence type="ECO:0000313" key="1">
    <source>
        <dbReference type="EMBL" id="MDI7924864.1"/>
    </source>
</evidence>
<proteinExistence type="predicted"/>
<accession>A0AAE3U377</accession>
<dbReference type="EMBL" id="JALDYZ010000019">
    <property type="protein sequence ID" value="MDI7924864.1"/>
    <property type="molecule type" value="Genomic_DNA"/>
</dbReference>